<proteinExistence type="predicted"/>
<dbReference type="InterPro" id="IPR016181">
    <property type="entry name" value="Acyl_CoA_acyltransferase"/>
</dbReference>
<accession>A0AA91V811</accession>
<gene>
    <name evidence="2" type="ORF">CON65_23355</name>
</gene>
<evidence type="ECO:0000313" key="2">
    <source>
        <dbReference type="EMBL" id="PED80280.1"/>
    </source>
</evidence>
<name>A0AA91V811_9BACI</name>
<dbReference type="EMBL" id="NVOR01000118">
    <property type="protein sequence ID" value="PED80280.1"/>
    <property type="molecule type" value="Genomic_DNA"/>
</dbReference>
<dbReference type="InterPro" id="IPR000182">
    <property type="entry name" value="GNAT_dom"/>
</dbReference>
<evidence type="ECO:0000313" key="3">
    <source>
        <dbReference type="Proteomes" id="UP000221020"/>
    </source>
</evidence>
<dbReference type="SUPFAM" id="SSF55729">
    <property type="entry name" value="Acyl-CoA N-acyltransferases (Nat)"/>
    <property type="match status" value="1"/>
</dbReference>
<reference evidence="2 3" key="1">
    <citation type="submission" date="2017-09" db="EMBL/GenBank/DDBJ databases">
        <title>Large-scale bioinformatics analysis of Bacillus genomes uncovers conserved roles of natural products in bacterial physiology.</title>
        <authorList>
            <consortium name="Agbiome Team Llc"/>
            <person name="Bleich R.M."/>
            <person name="Grubbs K.J."/>
            <person name="Santa Maria K.C."/>
            <person name="Allen S.E."/>
            <person name="Farag S."/>
            <person name="Shank E.A."/>
            <person name="Bowers A."/>
        </authorList>
    </citation>
    <scope>NUCLEOTIDE SEQUENCE [LARGE SCALE GENOMIC DNA]</scope>
    <source>
        <strain evidence="2 3">AFS092012</strain>
    </source>
</reference>
<sequence>MIRQAKQEEIKMIRKWLQETAISFKKKGIQQWRQFLRYENTEIVESDFERGYLFVFENNQNQVIASISLCDKEKWDESLWNDEVDAYYIHRIVVSKEGKGLNVGSQLVQWAKNRARESGKKLRLDCIASNDFLQEFYQKQGLSFRSLMNSFALYEWEE</sequence>
<protein>
    <recommendedName>
        <fullName evidence="1">N-acetyltransferase domain-containing protein</fullName>
    </recommendedName>
</protein>
<dbReference type="AlphaFoldDB" id="A0AA91V811"/>
<dbReference type="CDD" id="cd04301">
    <property type="entry name" value="NAT_SF"/>
    <property type="match status" value="1"/>
</dbReference>
<dbReference type="GO" id="GO:0016747">
    <property type="term" value="F:acyltransferase activity, transferring groups other than amino-acyl groups"/>
    <property type="evidence" value="ECO:0007669"/>
    <property type="project" value="InterPro"/>
</dbReference>
<comment type="caution">
    <text evidence="2">The sequence shown here is derived from an EMBL/GenBank/DDBJ whole genome shotgun (WGS) entry which is preliminary data.</text>
</comment>
<dbReference type="Pfam" id="PF00583">
    <property type="entry name" value="Acetyltransf_1"/>
    <property type="match status" value="1"/>
</dbReference>
<dbReference type="Proteomes" id="UP000221020">
    <property type="component" value="Unassembled WGS sequence"/>
</dbReference>
<dbReference type="Gene3D" id="3.40.630.30">
    <property type="match status" value="1"/>
</dbReference>
<dbReference type="PROSITE" id="PS51186">
    <property type="entry name" value="GNAT"/>
    <property type="match status" value="1"/>
</dbReference>
<organism evidence="2 3">
    <name type="scientific">Bacillus pseudomycoides</name>
    <dbReference type="NCBI Taxonomy" id="64104"/>
    <lineage>
        <taxon>Bacteria</taxon>
        <taxon>Bacillati</taxon>
        <taxon>Bacillota</taxon>
        <taxon>Bacilli</taxon>
        <taxon>Bacillales</taxon>
        <taxon>Bacillaceae</taxon>
        <taxon>Bacillus</taxon>
        <taxon>Bacillus cereus group</taxon>
    </lineage>
</organism>
<feature type="domain" description="N-acetyltransferase" evidence="1">
    <location>
        <begin position="1"/>
        <end position="158"/>
    </location>
</feature>
<evidence type="ECO:0000259" key="1">
    <source>
        <dbReference type="PROSITE" id="PS51186"/>
    </source>
</evidence>
<dbReference type="RefSeq" id="WP_097894747.1">
    <property type="nucleotide sequence ID" value="NZ_NVOR01000118.1"/>
</dbReference>